<organism evidence="3 4">
    <name type="scientific">Acetonema longum DSM 6540</name>
    <dbReference type="NCBI Taxonomy" id="1009370"/>
    <lineage>
        <taxon>Bacteria</taxon>
        <taxon>Bacillati</taxon>
        <taxon>Bacillota</taxon>
        <taxon>Negativicutes</taxon>
        <taxon>Acetonemataceae</taxon>
        <taxon>Acetonema</taxon>
    </lineage>
</organism>
<dbReference type="SUPFAM" id="SSF52540">
    <property type="entry name" value="P-loop containing nucleoside triphosphate hydrolases"/>
    <property type="match status" value="1"/>
</dbReference>
<gene>
    <name evidence="3" type="ORF">ALO_18472</name>
</gene>
<evidence type="ECO:0000256" key="1">
    <source>
        <dbReference type="ARBA" id="ARBA00022605"/>
    </source>
</evidence>
<dbReference type="STRING" id="1009370.ALO_18472"/>
<evidence type="ECO:0000256" key="2">
    <source>
        <dbReference type="ARBA" id="ARBA00023141"/>
    </source>
</evidence>
<dbReference type="Proteomes" id="UP000003240">
    <property type="component" value="Unassembled WGS sequence"/>
</dbReference>
<dbReference type="GO" id="GO:0004765">
    <property type="term" value="F:shikimate kinase activity"/>
    <property type="evidence" value="ECO:0007669"/>
    <property type="project" value="TreeGrafter"/>
</dbReference>
<accession>F7NNK3</accession>
<protein>
    <submittedName>
        <fullName evidence="3">Shikimate kinase</fullName>
    </submittedName>
</protein>
<dbReference type="GO" id="GO:0008652">
    <property type="term" value="P:amino acid biosynthetic process"/>
    <property type="evidence" value="ECO:0007669"/>
    <property type="project" value="UniProtKB-KW"/>
</dbReference>
<feature type="non-terminal residue" evidence="3">
    <location>
        <position position="90"/>
    </location>
</feature>
<proteinExistence type="predicted"/>
<dbReference type="eggNOG" id="COG0703">
    <property type="taxonomic scope" value="Bacteria"/>
</dbReference>
<keyword evidence="1" id="KW-0028">Amino-acid biosynthesis</keyword>
<dbReference type="AlphaFoldDB" id="F7NNK3"/>
<evidence type="ECO:0000313" key="4">
    <source>
        <dbReference type="Proteomes" id="UP000003240"/>
    </source>
</evidence>
<dbReference type="PANTHER" id="PTHR21087">
    <property type="entry name" value="SHIKIMATE KINASE"/>
    <property type="match status" value="1"/>
</dbReference>
<dbReference type="InterPro" id="IPR031322">
    <property type="entry name" value="Shikimate/glucono_kinase"/>
</dbReference>
<name>F7NNK3_9FIRM</name>
<sequence>MREFSQRRRVVIATGGGIVTRPENMALLAATGRLIYLDRPLELIAAANLTGRPLLGGDNSRLHRLYEVRKPLYERYAHDRVLNQYPLERV</sequence>
<dbReference type="GO" id="GO:0005829">
    <property type="term" value="C:cytosol"/>
    <property type="evidence" value="ECO:0007669"/>
    <property type="project" value="TreeGrafter"/>
</dbReference>
<keyword evidence="3" id="KW-0808">Transferase</keyword>
<dbReference type="GO" id="GO:0009073">
    <property type="term" value="P:aromatic amino acid family biosynthetic process"/>
    <property type="evidence" value="ECO:0007669"/>
    <property type="project" value="UniProtKB-KW"/>
</dbReference>
<dbReference type="EMBL" id="AFGF01000224">
    <property type="protein sequence ID" value="EGO62376.1"/>
    <property type="molecule type" value="Genomic_DNA"/>
</dbReference>
<keyword evidence="4" id="KW-1185">Reference proteome</keyword>
<evidence type="ECO:0000313" key="3">
    <source>
        <dbReference type="EMBL" id="EGO62376.1"/>
    </source>
</evidence>
<keyword evidence="3" id="KW-0418">Kinase</keyword>
<comment type="caution">
    <text evidence="3">The sequence shown here is derived from an EMBL/GenBank/DDBJ whole genome shotgun (WGS) entry which is preliminary data.</text>
</comment>
<reference evidence="3 4" key="1">
    <citation type="journal article" date="2011" name="EMBO J.">
        <title>Structural diversity of bacterial flagellar motors.</title>
        <authorList>
            <person name="Chen S."/>
            <person name="Beeby M."/>
            <person name="Murphy G.E."/>
            <person name="Leadbetter J.R."/>
            <person name="Hendrixson D.R."/>
            <person name="Briegel A."/>
            <person name="Li Z."/>
            <person name="Shi J."/>
            <person name="Tocheva E.I."/>
            <person name="Muller A."/>
            <person name="Dobro M.J."/>
            <person name="Jensen G.J."/>
        </authorList>
    </citation>
    <scope>NUCLEOTIDE SEQUENCE [LARGE SCALE GENOMIC DNA]</scope>
    <source>
        <strain evidence="3 4">DSM 6540</strain>
    </source>
</reference>
<dbReference type="InterPro" id="IPR027417">
    <property type="entry name" value="P-loop_NTPase"/>
</dbReference>
<dbReference type="Pfam" id="PF01202">
    <property type="entry name" value="SKI"/>
    <property type="match status" value="1"/>
</dbReference>
<dbReference type="PANTHER" id="PTHR21087:SF16">
    <property type="entry name" value="SHIKIMATE KINASE 1, CHLOROPLASTIC"/>
    <property type="match status" value="1"/>
</dbReference>
<keyword evidence="2" id="KW-0057">Aromatic amino acid biosynthesis</keyword>
<dbReference type="Gene3D" id="3.40.50.300">
    <property type="entry name" value="P-loop containing nucleotide triphosphate hydrolases"/>
    <property type="match status" value="1"/>
</dbReference>